<evidence type="ECO:0000256" key="6">
    <source>
        <dbReference type="ARBA" id="ARBA00022989"/>
    </source>
</evidence>
<proteinExistence type="inferred from homology"/>
<feature type="transmembrane region" description="Helical" evidence="9">
    <location>
        <begin position="83"/>
        <end position="100"/>
    </location>
</feature>
<geneLocation type="plasmid" evidence="11 12">
    <name>pPRADMK78_01</name>
</geneLocation>
<keyword evidence="12" id="KW-1185">Reference proteome</keyword>
<comment type="similarity">
    <text evidence="8 9">Belongs to the TRAP transporter small permease family.</text>
</comment>
<dbReference type="Proteomes" id="UP000308530">
    <property type="component" value="Plasmid pPRADMK78_01"/>
</dbReference>
<comment type="subcellular location">
    <subcellularLocation>
        <location evidence="1 9">Cell inner membrane</location>
        <topology evidence="1 9">Multi-pass membrane protein</topology>
    </subcellularLocation>
</comment>
<name>A0ABX6QTC7_9HYPH</name>
<evidence type="ECO:0000256" key="1">
    <source>
        <dbReference type="ARBA" id="ARBA00004429"/>
    </source>
</evidence>
<keyword evidence="3" id="KW-1003">Cell membrane</keyword>
<feature type="transmembrane region" description="Helical" evidence="9">
    <location>
        <begin position="36"/>
        <end position="56"/>
    </location>
</feature>
<comment type="subunit">
    <text evidence="9">The complex comprises the extracytoplasmic solute receptor protein and the two transmembrane proteins.</text>
</comment>
<dbReference type="PANTHER" id="PTHR35011:SF2">
    <property type="entry name" value="2,3-DIKETO-L-GULONATE TRAP TRANSPORTER SMALL PERMEASE PROTEIN YIAM"/>
    <property type="match status" value="1"/>
</dbReference>
<keyword evidence="2 9" id="KW-0813">Transport</keyword>
<evidence type="ECO:0000313" key="12">
    <source>
        <dbReference type="Proteomes" id="UP000308530"/>
    </source>
</evidence>
<keyword evidence="7 9" id="KW-0472">Membrane</keyword>
<dbReference type="InterPro" id="IPR055348">
    <property type="entry name" value="DctQ"/>
</dbReference>
<keyword evidence="6 9" id="KW-1133">Transmembrane helix</keyword>
<feature type="transmembrane region" description="Helical" evidence="9">
    <location>
        <begin position="120"/>
        <end position="140"/>
    </location>
</feature>
<keyword evidence="11" id="KW-0614">Plasmid</keyword>
<dbReference type="InterPro" id="IPR007387">
    <property type="entry name" value="TRAP_DctQ"/>
</dbReference>
<keyword evidence="5 9" id="KW-0812">Transmembrane</keyword>
<evidence type="ECO:0000256" key="5">
    <source>
        <dbReference type="ARBA" id="ARBA00022692"/>
    </source>
</evidence>
<reference evidence="11 12" key="1">
    <citation type="submission" date="2020-06" db="EMBL/GenBank/DDBJ databases">
        <title>Genome sequence of Rhizobium sp strain ADMK78.</title>
        <authorList>
            <person name="Rahi P."/>
        </authorList>
    </citation>
    <scope>NUCLEOTIDE SEQUENCE [LARGE SCALE GENOMIC DNA]</scope>
    <source>
        <strain evidence="11 12">ADMK78</strain>
        <plasmid evidence="11 12">pPRADMK78_01</plasmid>
    </source>
</reference>
<evidence type="ECO:0000256" key="7">
    <source>
        <dbReference type="ARBA" id="ARBA00023136"/>
    </source>
</evidence>
<comment type="function">
    <text evidence="9">Part of the tripartite ATP-independent periplasmic (TRAP) transport system.</text>
</comment>
<dbReference type="RefSeq" id="WP_138287466.1">
    <property type="nucleotide sequence ID" value="NZ_CP058351.1"/>
</dbReference>
<gene>
    <name evidence="11" type="ORF">FE840_017970</name>
</gene>
<evidence type="ECO:0000259" key="10">
    <source>
        <dbReference type="Pfam" id="PF04290"/>
    </source>
</evidence>
<keyword evidence="4 9" id="KW-0997">Cell inner membrane</keyword>
<evidence type="ECO:0000256" key="3">
    <source>
        <dbReference type="ARBA" id="ARBA00022475"/>
    </source>
</evidence>
<dbReference type="Pfam" id="PF04290">
    <property type="entry name" value="DctQ"/>
    <property type="match status" value="1"/>
</dbReference>
<feature type="transmembrane region" description="Helical" evidence="9">
    <location>
        <begin position="7"/>
        <end position="30"/>
    </location>
</feature>
<accession>A0ABX6QTC7</accession>
<dbReference type="PANTHER" id="PTHR35011">
    <property type="entry name" value="2,3-DIKETO-L-GULONATE TRAP TRANSPORTER SMALL PERMEASE PROTEIN YIAM"/>
    <property type="match status" value="1"/>
</dbReference>
<evidence type="ECO:0000313" key="11">
    <source>
        <dbReference type="EMBL" id="QLF71551.1"/>
    </source>
</evidence>
<protein>
    <recommendedName>
        <fullName evidence="9">TRAP transporter small permease protein</fullName>
    </recommendedName>
</protein>
<evidence type="ECO:0000256" key="8">
    <source>
        <dbReference type="ARBA" id="ARBA00038436"/>
    </source>
</evidence>
<sequence length="171" mass="19380">MFKRLAALELLVSAFILPSIVVLVFVAAIMRSFGYPLIWSMDLAQLLFIWLCFLGATRAMREKAHIGIDLAVRWLKPRSRLKLEFAISLIILVFLAFLMIEGCRLTILNTERRFGDSGLSYAWVTAAVPLGCLMIAAALLKNMVEAWRQRPDVGSFVYSRIEFEPPVERDA</sequence>
<organism evidence="11 12">
    <name type="scientific">Peteryoungia desertarenae</name>
    <dbReference type="NCBI Taxonomy" id="1813451"/>
    <lineage>
        <taxon>Bacteria</taxon>
        <taxon>Pseudomonadati</taxon>
        <taxon>Pseudomonadota</taxon>
        <taxon>Alphaproteobacteria</taxon>
        <taxon>Hyphomicrobiales</taxon>
        <taxon>Rhizobiaceae</taxon>
        <taxon>Peteryoungia</taxon>
    </lineage>
</organism>
<evidence type="ECO:0000256" key="2">
    <source>
        <dbReference type="ARBA" id="ARBA00022448"/>
    </source>
</evidence>
<dbReference type="EMBL" id="CP058351">
    <property type="protein sequence ID" value="QLF71551.1"/>
    <property type="molecule type" value="Genomic_DNA"/>
</dbReference>
<feature type="domain" description="Tripartite ATP-independent periplasmic transporters DctQ component" evidence="10">
    <location>
        <begin position="20"/>
        <end position="148"/>
    </location>
</feature>
<evidence type="ECO:0000256" key="4">
    <source>
        <dbReference type="ARBA" id="ARBA00022519"/>
    </source>
</evidence>
<evidence type="ECO:0000256" key="9">
    <source>
        <dbReference type="RuleBase" id="RU369079"/>
    </source>
</evidence>